<dbReference type="InterPro" id="IPR036695">
    <property type="entry name" value="Arg-tRNA-synth_N_sf"/>
</dbReference>
<dbReference type="Gene3D" id="1.10.730.10">
    <property type="entry name" value="Isoleucyl-tRNA Synthetase, Domain 1"/>
    <property type="match status" value="1"/>
</dbReference>
<evidence type="ECO:0000313" key="16">
    <source>
        <dbReference type="Proteomes" id="UP000003857"/>
    </source>
</evidence>
<dbReference type="Pfam" id="PF05746">
    <property type="entry name" value="DALR_1"/>
    <property type="match status" value="1"/>
</dbReference>
<dbReference type="GO" id="GO:0005524">
    <property type="term" value="F:ATP binding"/>
    <property type="evidence" value="ECO:0007669"/>
    <property type="project" value="UniProtKB-UniRule"/>
</dbReference>
<dbReference type="NCBIfam" id="TIGR00456">
    <property type="entry name" value="argS"/>
    <property type="match status" value="1"/>
</dbReference>
<dbReference type="FunFam" id="3.40.50.620:FF:000116">
    <property type="entry name" value="Arginine--tRNA ligase"/>
    <property type="match status" value="1"/>
</dbReference>
<dbReference type="GO" id="GO:0005737">
    <property type="term" value="C:cytoplasm"/>
    <property type="evidence" value="ECO:0007669"/>
    <property type="project" value="UniProtKB-SubCell"/>
</dbReference>
<evidence type="ECO:0000256" key="8">
    <source>
        <dbReference type="ARBA" id="ARBA00022917"/>
    </source>
</evidence>
<feature type="domain" description="Arginyl tRNA synthetase N-terminal" evidence="14">
    <location>
        <begin position="5"/>
        <end position="83"/>
    </location>
</feature>
<dbReference type="InterPro" id="IPR005148">
    <property type="entry name" value="Arg-tRNA-synth_N"/>
</dbReference>
<dbReference type="AlphaFoldDB" id="A0ABC9PCW3"/>
<dbReference type="EC" id="6.1.1.19" evidence="11"/>
<dbReference type="HAMAP" id="MF_00123">
    <property type="entry name" value="Arg_tRNA_synth"/>
    <property type="match status" value="1"/>
</dbReference>
<dbReference type="Gene3D" id="3.30.1360.70">
    <property type="entry name" value="Arginyl tRNA synthetase N-terminal domain"/>
    <property type="match status" value="1"/>
</dbReference>
<evidence type="ECO:0000259" key="13">
    <source>
        <dbReference type="SMART" id="SM00836"/>
    </source>
</evidence>
<dbReference type="CDD" id="cd00671">
    <property type="entry name" value="ArgRS_core"/>
    <property type="match status" value="1"/>
</dbReference>
<dbReference type="Gene3D" id="3.40.50.620">
    <property type="entry name" value="HUPs"/>
    <property type="match status" value="1"/>
</dbReference>
<dbReference type="PRINTS" id="PR01038">
    <property type="entry name" value="TRNASYNTHARG"/>
</dbReference>
<evidence type="ECO:0000259" key="14">
    <source>
        <dbReference type="SMART" id="SM01016"/>
    </source>
</evidence>
<keyword evidence="4 11" id="KW-0963">Cytoplasm</keyword>
<dbReference type="Proteomes" id="UP000003857">
    <property type="component" value="Unassembled WGS sequence"/>
</dbReference>
<dbReference type="InterPro" id="IPR035684">
    <property type="entry name" value="ArgRS_core"/>
</dbReference>
<evidence type="ECO:0000256" key="2">
    <source>
        <dbReference type="ARBA" id="ARBA00005594"/>
    </source>
</evidence>
<evidence type="ECO:0000256" key="1">
    <source>
        <dbReference type="ARBA" id="ARBA00004496"/>
    </source>
</evidence>
<dbReference type="RefSeq" id="WP_002902017.1">
    <property type="nucleotide sequence ID" value="NZ_GL872312.1"/>
</dbReference>
<evidence type="ECO:0000256" key="6">
    <source>
        <dbReference type="ARBA" id="ARBA00022741"/>
    </source>
</evidence>
<name>A0ABC9PCW3_STRSA</name>
<keyword evidence="5 11" id="KW-0436">Ligase</keyword>
<keyword evidence="8 11" id="KW-0648">Protein biosynthesis</keyword>
<dbReference type="CDD" id="cd07956">
    <property type="entry name" value="Anticodon_Ia_Arg"/>
    <property type="match status" value="1"/>
</dbReference>
<evidence type="ECO:0000256" key="3">
    <source>
        <dbReference type="ARBA" id="ARBA00011245"/>
    </source>
</evidence>
<dbReference type="Pfam" id="PF00750">
    <property type="entry name" value="tRNA-synt_1d"/>
    <property type="match status" value="1"/>
</dbReference>
<comment type="subunit">
    <text evidence="3 11">Monomer.</text>
</comment>
<reference evidence="15 16" key="1">
    <citation type="submission" date="2011-01" db="EMBL/GenBank/DDBJ databases">
        <authorList>
            <person name="Muzny D."/>
            <person name="Qin X."/>
            <person name="Buhay C."/>
            <person name="Dugan-Rocha S."/>
            <person name="Ding Y."/>
            <person name="Chen G."/>
            <person name="Hawes A."/>
            <person name="Holder M."/>
            <person name="Jhangiani S."/>
            <person name="Johnson A."/>
            <person name="Khan Z."/>
            <person name="Li Z."/>
            <person name="Liu W."/>
            <person name="Liu X."/>
            <person name="Perez L."/>
            <person name="Shen H."/>
            <person name="Wang Q."/>
            <person name="Watt J."/>
            <person name="Xi L."/>
            <person name="Xin Y."/>
            <person name="Zhou J."/>
            <person name="Deng J."/>
            <person name="Jiang H."/>
            <person name="Liu Y."/>
            <person name="Qu J."/>
            <person name="Song X.-Z."/>
            <person name="Zhang L."/>
            <person name="Villasana D."/>
            <person name="Johnson A."/>
            <person name="Liu J."/>
            <person name="Liyanage D."/>
            <person name="Lorensuhewa L."/>
            <person name="Robinson T."/>
            <person name="Song A."/>
            <person name="Song B.-B."/>
            <person name="Dinh H."/>
            <person name="Thornton R."/>
            <person name="Coyle M."/>
            <person name="Francisco L."/>
            <person name="Jackson L."/>
            <person name="Javaid M."/>
            <person name="Korchina V."/>
            <person name="Kovar C."/>
            <person name="Mata R."/>
            <person name="Mathew T."/>
            <person name="Ngo R."/>
            <person name="Nguyen L."/>
            <person name="Nguyen N."/>
            <person name="Okwuonu G."/>
            <person name="Ongeri F."/>
            <person name="Pham C."/>
            <person name="Simmons D."/>
            <person name="Wilczek-Boney K."/>
            <person name="Hale W."/>
            <person name="Jakkamsetti A."/>
            <person name="Pham P."/>
            <person name="Ruth R."/>
            <person name="San Lucas F."/>
            <person name="Warren J."/>
            <person name="Zhang J."/>
            <person name="Zhao Z."/>
            <person name="Zhou C."/>
            <person name="Zhu D."/>
            <person name="Lee S."/>
            <person name="Bess C."/>
            <person name="Blankenburg K."/>
            <person name="Forbes L."/>
            <person name="Fu Q."/>
            <person name="Gubbala S."/>
            <person name="Hirani K."/>
            <person name="Jayaseelan J.C."/>
            <person name="Lara F."/>
            <person name="Munidasa M."/>
            <person name="Palculict T."/>
            <person name="Patil S."/>
            <person name="Pu L.-L."/>
            <person name="Saada N."/>
            <person name="Tang L."/>
            <person name="Weissenberger G."/>
            <person name="Zhu Y."/>
            <person name="Hemphill L."/>
            <person name="Shang Y."/>
            <person name="Youmans B."/>
            <person name="Ayvaz T."/>
            <person name="Ross M."/>
            <person name="Santibanez J."/>
            <person name="Aqrawi P."/>
            <person name="Gross S."/>
            <person name="Joshi V."/>
            <person name="Fowler G."/>
            <person name="Nazareth L."/>
            <person name="Reid J."/>
            <person name="Worley K."/>
            <person name="Petrosino J."/>
            <person name="Highlander S."/>
            <person name="Gibbs R."/>
        </authorList>
    </citation>
    <scope>NUCLEOTIDE SEQUENCE [LARGE SCALE GENOMIC DNA]</scope>
    <source>
        <strain evidence="15 16">SK405</strain>
    </source>
</reference>
<dbReference type="InterPro" id="IPR014729">
    <property type="entry name" value="Rossmann-like_a/b/a_fold"/>
</dbReference>
<dbReference type="SUPFAM" id="SSF47323">
    <property type="entry name" value="Anticodon-binding domain of a subclass of class I aminoacyl-tRNA synthetases"/>
    <property type="match status" value="1"/>
</dbReference>
<organism evidence="15 16">
    <name type="scientific">Streptococcus sanguinis SK405</name>
    <dbReference type="NCBI Taxonomy" id="888817"/>
    <lineage>
        <taxon>Bacteria</taxon>
        <taxon>Bacillati</taxon>
        <taxon>Bacillota</taxon>
        <taxon>Bacilli</taxon>
        <taxon>Lactobacillales</taxon>
        <taxon>Streptococcaceae</taxon>
        <taxon>Streptococcus</taxon>
    </lineage>
</organism>
<dbReference type="PANTHER" id="PTHR11956:SF5">
    <property type="entry name" value="ARGININE--TRNA LIGASE, CYTOPLASMIC"/>
    <property type="match status" value="1"/>
</dbReference>
<evidence type="ECO:0000256" key="7">
    <source>
        <dbReference type="ARBA" id="ARBA00022840"/>
    </source>
</evidence>
<dbReference type="InterPro" id="IPR008909">
    <property type="entry name" value="DALR_anticod-bd"/>
</dbReference>
<evidence type="ECO:0000256" key="5">
    <source>
        <dbReference type="ARBA" id="ARBA00022598"/>
    </source>
</evidence>
<evidence type="ECO:0000256" key="12">
    <source>
        <dbReference type="RuleBase" id="RU363038"/>
    </source>
</evidence>
<evidence type="ECO:0000256" key="10">
    <source>
        <dbReference type="ARBA" id="ARBA00049339"/>
    </source>
</evidence>
<dbReference type="InterPro" id="IPR009080">
    <property type="entry name" value="tRNAsynth_Ia_anticodon-bd"/>
</dbReference>
<dbReference type="PANTHER" id="PTHR11956">
    <property type="entry name" value="ARGINYL-TRNA SYNTHETASE"/>
    <property type="match status" value="1"/>
</dbReference>
<accession>A0ABC9PCW3</accession>
<keyword evidence="7 11" id="KW-0067">ATP-binding</keyword>
<dbReference type="EMBL" id="AEWZ01000003">
    <property type="protein sequence ID" value="EGC24577.1"/>
    <property type="molecule type" value="Genomic_DNA"/>
</dbReference>
<evidence type="ECO:0000256" key="9">
    <source>
        <dbReference type="ARBA" id="ARBA00023146"/>
    </source>
</evidence>
<keyword evidence="9 11" id="KW-0030">Aminoacyl-tRNA synthetase</keyword>
<dbReference type="Pfam" id="PF03485">
    <property type="entry name" value="Arg_tRNA_synt_N"/>
    <property type="match status" value="1"/>
</dbReference>
<dbReference type="SMART" id="SM01016">
    <property type="entry name" value="Arg_tRNA_synt_N"/>
    <property type="match status" value="1"/>
</dbReference>
<feature type="domain" description="DALR anticodon binding" evidence="13">
    <location>
        <begin position="449"/>
        <end position="562"/>
    </location>
</feature>
<dbReference type="SUPFAM" id="SSF52374">
    <property type="entry name" value="Nucleotidylyl transferase"/>
    <property type="match status" value="1"/>
</dbReference>
<dbReference type="GO" id="GO:0006420">
    <property type="term" value="P:arginyl-tRNA aminoacylation"/>
    <property type="evidence" value="ECO:0007669"/>
    <property type="project" value="UniProtKB-UniRule"/>
</dbReference>
<dbReference type="SUPFAM" id="SSF55190">
    <property type="entry name" value="Arginyl-tRNA synthetase (ArgRS), N-terminal 'additional' domain"/>
    <property type="match status" value="1"/>
</dbReference>
<evidence type="ECO:0000256" key="4">
    <source>
        <dbReference type="ARBA" id="ARBA00022490"/>
    </source>
</evidence>
<comment type="caution">
    <text evidence="15">The sequence shown here is derived from an EMBL/GenBank/DDBJ whole genome shotgun (WGS) entry which is preliminary data.</text>
</comment>
<dbReference type="GO" id="GO:0004814">
    <property type="term" value="F:arginine-tRNA ligase activity"/>
    <property type="evidence" value="ECO:0007669"/>
    <property type="project" value="UniProtKB-UniRule"/>
</dbReference>
<protein>
    <recommendedName>
        <fullName evidence="11">Arginine--tRNA ligase</fullName>
        <ecNumber evidence="11">6.1.1.19</ecNumber>
    </recommendedName>
    <alternativeName>
        <fullName evidence="11">Arginyl-tRNA synthetase</fullName>
        <shortName evidence="11">ArgRS</shortName>
    </alternativeName>
</protein>
<evidence type="ECO:0000256" key="11">
    <source>
        <dbReference type="HAMAP-Rule" id="MF_00123"/>
    </source>
</evidence>
<evidence type="ECO:0000313" key="15">
    <source>
        <dbReference type="EMBL" id="EGC24577.1"/>
    </source>
</evidence>
<dbReference type="GeneID" id="48424571"/>
<dbReference type="FunFam" id="1.10.730.10:FF:000006">
    <property type="entry name" value="Arginyl-tRNA synthetase 2, mitochondrial"/>
    <property type="match status" value="1"/>
</dbReference>
<dbReference type="InterPro" id="IPR001278">
    <property type="entry name" value="Arg-tRNA-ligase"/>
</dbReference>
<proteinExistence type="inferred from homology"/>
<comment type="subcellular location">
    <subcellularLocation>
        <location evidence="1 11">Cytoplasm</location>
    </subcellularLocation>
</comment>
<keyword evidence="6 11" id="KW-0547">Nucleotide-binding</keyword>
<sequence length="562" mass="63298">MDNKQLIAGELAKVIDSLDQDAILNLLEQPKSSELGDIAFPAFSLAKTERKAPQIIAADIAEKIDTAHFDKVVATGPYVNFFLSKAEISGQVIKEVIKDGADYGQQNEGNNQNITIDLSSPNIAKPFSVGHLRSTVIGDALSNIFRKIGYNTIKINHLGDWGKQFGLLMVAYKKWGSQEAVEANPIDELLKLYVRINAEIENDPSLDEEGRLWFKKLEDGDPEATELWQWFRDESLTEFNRIYELLGVEFDSLNGEAFYNDKMDEGIQILEDKGLLQESKGASIVDLEDFNLPPAMIKKSDGATLYITRDIATAIYRARTYNFVKNVYVVGQEQANHFRQLKAVLKKMGFDWSDDMIHVDFGLVTKNRQKLSTRKGNIILLEPTLLEAISRAKSQIEAKNPELENKDAVARAVGVGAVKFYDLKTDRRNGYDFDLEAMVSFEGETGPYIQYAYARIQSILRKANFQPDAEATYSLNDPESWEIIKLLQDFGRVVKRAADNYEPSLIAKYAISLAQAFNKYYAHTRILDESPERDSRLALSYSTAVVLKEALRLLGVEAPEKM</sequence>
<gene>
    <name evidence="11 15" type="primary">argS</name>
    <name evidence="15" type="ORF">HMPREF9390_1642</name>
</gene>
<comment type="catalytic activity">
    <reaction evidence="10 11">
        <text>tRNA(Arg) + L-arginine + ATP = L-arginyl-tRNA(Arg) + AMP + diphosphate</text>
        <dbReference type="Rhea" id="RHEA:20301"/>
        <dbReference type="Rhea" id="RHEA-COMP:9658"/>
        <dbReference type="Rhea" id="RHEA-COMP:9673"/>
        <dbReference type="ChEBI" id="CHEBI:30616"/>
        <dbReference type="ChEBI" id="CHEBI:32682"/>
        <dbReference type="ChEBI" id="CHEBI:33019"/>
        <dbReference type="ChEBI" id="CHEBI:78442"/>
        <dbReference type="ChEBI" id="CHEBI:78513"/>
        <dbReference type="ChEBI" id="CHEBI:456215"/>
        <dbReference type="EC" id="6.1.1.19"/>
    </reaction>
</comment>
<feature type="short sequence motif" description="'HIGH' region" evidence="11">
    <location>
        <begin position="121"/>
        <end position="131"/>
    </location>
</feature>
<comment type="similarity">
    <text evidence="2 11 12">Belongs to the class-I aminoacyl-tRNA synthetase family.</text>
</comment>
<dbReference type="SMART" id="SM00836">
    <property type="entry name" value="DALR_1"/>
    <property type="match status" value="1"/>
</dbReference>